<dbReference type="OrthoDB" id="9902050at2"/>
<accession>A0A1H0T6Y1</accession>
<sequence length="67" mass="7414">MEWDNNMMYLSDDEIKKLAVYLAYGAGIGVFVGMFKNNIPLYFSLGSVIAIVVAGVVSLSNKHKKNK</sequence>
<keyword evidence="1" id="KW-0812">Transmembrane</keyword>
<proteinExistence type="predicted"/>
<evidence type="ECO:0000313" key="5">
    <source>
        <dbReference type="Proteomes" id="UP000585258"/>
    </source>
</evidence>
<evidence type="ECO:0000256" key="1">
    <source>
        <dbReference type="SAM" id="Phobius"/>
    </source>
</evidence>
<evidence type="ECO:0000313" key="3">
    <source>
        <dbReference type="EMBL" id="SDP49802.1"/>
    </source>
</evidence>
<dbReference type="STRING" id="94869.SAMN04488529_106100"/>
<dbReference type="EMBL" id="FNJM01000006">
    <property type="protein sequence ID" value="SDP49802.1"/>
    <property type="molecule type" value="Genomic_DNA"/>
</dbReference>
<feature type="transmembrane region" description="Helical" evidence="1">
    <location>
        <begin position="41"/>
        <end position="59"/>
    </location>
</feature>
<keyword evidence="1" id="KW-1133">Transmembrane helix</keyword>
<reference evidence="2 5" key="2">
    <citation type="submission" date="2020-08" db="EMBL/GenBank/DDBJ databases">
        <title>Clostridia isolated from Swiss meat.</title>
        <authorList>
            <person name="Wambui J."/>
            <person name="Stevens M.J.A."/>
            <person name="Stephan R."/>
        </authorList>
    </citation>
    <scope>NUCLEOTIDE SEQUENCE [LARGE SCALE GENOMIC DNA]</scope>
    <source>
        <strain evidence="2 5">CM001</strain>
    </source>
</reference>
<dbReference type="Proteomes" id="UP000198597">
    <property type="component" value="Unassembled WGS sequence"/>
</dbReference>
<keyword evidence="4" id="KW-1185">Reference proteome</keyword>
<dbReference type="RefSeq" id="WP_089969825.1">
    <property type="nucleotide sequence ID" value="NZ_CP071376.1"/>
</dbReference>
<evidence type="ECO:0000313" key="4">
    <source>
        <dbReference type="Proteomes" id="UP000198597"/>
    </source>
</evidence>
<reference evidence="3 4" key="1">
    <citation type="submission" date="2016-10" db="EMBL/GenBank/DDBJ databases">
        <authorList>
            <person name="de Groot N.N."/>
        </authorList>
    </citation>
    <scope>NUCLEOTIDE SEQUENCE [LARGE SCALE GENOMIC DNA]</scope>
    <source>
        <strain evidence="3 4">DSM 12272</strain>
    </source>
</reference>
<evidence type="ECO:0000313" key="2">
    <source>
        <dbReference type="EMBL" id="MBB6715759.1"/>
    </source>
</evidence>
<gene>
    <name evidence="2" type="ORF">H7E68_13695</name>
    <name evidence="3" type="ORF">SAMN04488529_106100</name>
</gene>
<organism evidence="3 4">
    <name type="scientific">Clostridium gasigenes</name>
    <dbReference type="NCBI Taxonomy" id="94869"/>
    <lineage>
        <taxon>Bacteria</taxon>
        <taxon>Bacillati</taxon>
        <taxon>Bacillota</taxon>
        <taxon>Clostridia</taxon>
        <taxon>Eubacteriales</taxon>
        <taxon>Clostridiaceae</taxon>
        <taxon>Clostridium</taxon>
    </lineage>
</organism>
<name>A0A1H0T6Y1_9CLOT</name>
<dbReference type="GeneID" id="65309007"/>
<dbReference type="EMBL" id="JACKWY010000008">
    <property type="protein sequence ID" value="MBB6715759.1"/>
    <property type="molecule type" value="Genomic_DNA"/>
</dbReference>
<dbReference type="AlphaFoldDB" id="A0A1H0T6Y1"/>
<keyword evidence="1" id="KW-0472">Membrane</keyword>
<feature type="transmembrane region" description="Helical" evidence="1">
    <location>
        <begin position="18"/>
        <end position="35"/>
    </location>
</feature>
<protein>
    <submittedName>
        <fullName evidence="3">Uncharacterized protein</fullName>
    </submittedName>
</protein>
<dbReference type="Proteomes" id="UP000585258">
    <property type="component" value="Unassembled WGS sequence"/>
</dbReference>